<keyword evidence="1" id="KW-0802">TPR repeat</keyword>
<evidence type="ECO:0000256" key="2">
    <source>
        <dbReference type="SAM" id="MobiDB-lite"/>
    </source>
</evidence>
<dbReference type="SUPFAM" id="SSF48452">
    <property type="entry name" value="TPR-like"/>
    <property type="match status" value="1"/>
</dbReference>
<feature type="compositionally biased region" description="Pro residues" evidence="2">
    <location>
        <begin position="46"/>
        <end position="58"/>
    </location>
</feature>
<dbReference type="InterPro" id="IPR019734">
    <property type="entry name" value="TPR_rpt"/>
</dbReference>
<proteinExistence type="predicted"/>
<reference evidence="3" key="1">
    <citation type="journal article" date="2020" name="mSystems">
        <title>Genome- and Community-Level Interaction Insights into Carbon Utilization and Element Cycling Functions of Hydrothermarchaeota in Hydrothermal Sediment.</title>
        <authorList>
            <person name="Zhou Z."/>
            <person name="Liu Y."/>
            <person name="Xu W."/>
            <person name="Pan J."/>
            <person name="Luo Z.H."/>
            <person name="Li M."/>
        </authorList>
    </citation>
    <scope>NUCLEOTIDE SEQUENCE [LARGE SCALE GENOMIC DNA]</scope>
    <source>
        <strain evidence="3">SpSt-853</strain>
    </source>
</reference>
<dbReference type="Gene3D" id="1.25.40.10">
    <property type="entry name" value="Tetratricopeptide repeat domain"/>
    <property type="match status" value="1"/>
</dbReference>
<protein>
    <submittedName>
        <fullName evidence="3">Tetratricopeptide repeat protein</fullName>
    </submittedName>
</protein>
<dbReference type="AlphaFoldDB" id="A0A7C5ALU7"/>
<comment type="caution">
    <text evidence="3">The sequence shown here is derived from an EMBL/GenBank/DDBJ whole genome shotgun (WGS) entry which is preliminary data.</text>
</comment>
<dbReference type="PROSITE" id="PS50005">
    <property type="entry name" value="TPR"/>
    <property type="match status" value="1"/>
</dbReference>
<dbReference type="InterPro" id="IPR011990">
    <property type="entry name" value="TPR-like_helical_dom_sf"/>
</dbReference>
<feature type="compositionally biased region" description="Low complexity" evidence="2">
    <location>
        <begin position="34"/>
        <end position="45"/>
    </location>
</feature>
<dbReference type="EMBL" id="DTKJ01000044">
    <property type="protein sequence ID" value="HGZ11867.1"/>
    <property type="molecule type" value="Genomic_DNA"/>
</dbReference>
<evidence type="ECO:0000313" key="3">
    <source>
        <dbReference type="EMBL" id="HGZ11867.1"/>
    </source>
</evidence>
<feature type="region of interest" description="Disordered" evidence="2">
    <location>
        <begin position="34"/>
        <end position="65"/>
    </location>
</feature>
<feature type="region of interest" description="Disordered" evidence="2">
    <location>
        <begin position="82"/>
        <end position="123"/>
    </location>
</feature>
<dbReference type="PROSITE" id="PS51257">
    <property type="entry name" value="PROKAR_LIPOPROTEIN"/>
    <property type="match status" value="1"/>
</dbReference>
<gene>
    <name evidence="3" type="ORF">ENW48_06575</name>
</gene>
<evidence type="ECO:0000256" key="1">
    <source>
        <dbReference type="PROSITE-ProRule" id="PRU00339"/>
    </source>
</evidence>
<dbReference type="Pfam" id="PF13174">
    <property type="entry name" value="TPR_6"/>
    <property type="match status" value="1"/>
</dbReference>
<name>A0A7C5ALU7_9BACT</name>
<accession>A0A7C5ALU7</accession>
<sequence>MKQPGWHIWLLVGAFLAALSACETYSFYSARSRAAATPGPETPAAQPEPPPEPQPATPDPSSQMKVLEERLQQLERRLAELEQRQATTPAPGKAASGKRPDKGRAELPSSQPPAVTPAAPSTVAGDRLYNEGLRLYQSKKFPAARTKFSQYLKEQPRGPKAAEARYYLGDSFYQEKKYAEAKEEFNKLVLQHPQSILAPAALLRQAYAYQQLNQKANYQAALKKLVQKYPQSPEGREAQKLLKQAEPSR</sequence>
<dbReference type="Pfam" id="PF13432">
    <property type="entry name" value="TPR_16"/>
    <property type="match status" value="1"/>
</dbReference>
<feature type="repeat" description="TPR" evidence="1">
    <location>
        <begin position="162"/>
        <end position="195"/>
    </location>
</feature>
<organism evidence="3">
    <name type="scientific">Desulfobacca acetoxidans</name>
    <dbReference type="NCBI Taxonomy" id="60893"/>
    <lineage>
        <taxon>Bacteria</taxon>
        <taxon>Pseudomonadati</taxon>
        <taxon>Thermodesulfobacteriota</taxon>
        <taxon>Desulfobaccia</taxon>
        <taxon>Desulfobaccales</taxon>
        <taxon>Desulfobaccaceae</taxon>
        <taxon>Desulfobacca</taxon>
    </lineage>
</organism>